<name>A0ABM9LCB6_9MYCO</name>
<evidence type="ECO:0000313" key="2">
    <source>
        <dbReference type="EMBL" id="CAJ1496621.1"/>
    </source>
</evidence>
<organism evidence="2 3">
    <name type="scientific">[Mycobacterium] kokjensenii</name>
    <dbReference type="NCBI Taxonomy" id="3064287"/>
    <lineage>
        <taxon>Bacteria</taxon>
        <taxon>Bacillati</taxon>
        <taxon>Actinomycetota</taxon>
        <taxon>Actinomycetes</taxon>
        <taxon>Mycobacteriales</taxon>
        <taxon>Mycobacteriaceae</taxon>
        <taxon>Mycolicibacter</taxon>
    </lineage>
</organism>
<protein>
    <submittedName>
        <fullName evidence="2">Uncharacterized protein</fullName>
    </submittedName>
</protein>
<proteinExistence type="predicted"/>
<feature type="region of interest" description="Disordered" evidence="1">
    <location>
        <begin position="1"/>
        <end position="61"/>
    </location>
</feature>
<evidence type="ECO:0000256" key="1">
    <source>
        <dbReference type="SAM" id="MobiDB-lite"/>
    </source>
</evidence>
<sequence length="61" mass="6025">MSVEQTFGRTAAGSAGTGIPADAAGVPTGTSQSQPIRALSTTEPVAPHARDSGPVMERASS</sequence>
<reference evidence="2 3" key="1">
    <citation type="submission" date="2023-08" db="EMBL/GenBank/DDBJ databases">
        <authorList>
            <person name="Folkvardsen B D."/>
            <person name="Norman A."/>
        </authorList>
    </citation>
    <scope>NUCLEOTIDE SEQUENCE [LARGE SCALE GENOMIC DNA]</scope>
    <source>
        <strain evidence="2 3">Mu0083</strain>
    </source>
</reference>
<gene>
    <name evidence="2" type="ORF">MU0083_001465</name>
</gene>
<dbReference type="Proteomes" id="UP001190336">
    <property type="component" value="Chromosome"/>
</dbReference>
<accession>A0ABM9LCB6</accession>
<dbReference type="RefSeq" id="WP_308476450.1">
    <property type="nucleotide sequence ID" value="NZ_OY726394.1"/>
</dbReference>
<dbReference type="EMBL" id="OY726394">
    <property type="protein sequence ID" value="CAJ1496621.1"/>
    <property type="molecule type" value="Genomic_DNA"/>
</dbReference>
<feature type="compositionally biased region" description="Polar residues" evidence="1">
    <location>
        <begin position="28"/>
        <end position="43"/>
    </location>
</feature>
<evidence type="ECO:0000313" key="3">
    <source>
        <dbReference type="Proteomes" id="UP001190336"/>
    </source>
</evidence>
<keyword evidence="3" id="KW-1185">Reference proteome</keyword>